<dbReference type="AlphaFoldDB" id="A0A7W6P585"/>
<dbReference type="InterPro" id="IPR017850">
    <property type="entry name" value="Alkaline_phosphatase_core_sf"/>
</dbReference>
<reference evidence="2 3" key="1">
    <citation type="submission" date="2020-08" db="EMBL/GenBank/DDBJ databases">
        <title>Genomic Encyclopedia of Type Strains, Phase IV (KMG-IV): sequencing the most valuable type-strain genomes for metagenomic binning, comparative biology and taxonomic classification.</title>
        <authorList>
            <person name="Goeker M."/>
        </authorList>
    </citation>
    <scope>NUCLEOTIDE SEQUENCE [LARGE SCALE GENOMIC DNA]</scope>
    <source>
        <strain evidence="2 3">DSM 100774</strain>
    </source>
</reference>
<dbReference type="SUPFAM" id="SSF53649">
    <property type="entry name" value="Alkaline phosphatase-like"/>
    <property type="match status" value="1"/>
</dbReference>
<dbReference type="Pfam" id="PF13385">
    <property type="entry name" value="Laminin_G_3"/>
    <property type="match status" value="1"/>
</dbReference>
<dbReference type="GO" id="GO:0004553">
    <property type="term" value="F:hydrolase activity, hydrolyzing O-glycosyl compounds"/>
    <property type="evidence" value="ECO:0007669"/>
    <property type="project" value="UniProtKB-ARBA"/>
</dbReference>
<evidence type="ECO:0008006" key="4">
    <source>
        <dbReference type="Google" id="ProtNLM"/>
    </source>
</evidence>
<dbReference type="Gene3D" id="3.40.720.10">
    <property type="entry name" value="Alkaline Phosphatase, subunit A"/>
    <property type="match status" value="1"/>
</dbReference>
<name>A0A7W6P585_9SPHI</name>
<accession>A0A7W6P585</accession>
<proteinExistence type="predicted"/>
<evidence type="ECO:0000256" key="1">
    <source>
        <dbReference type="SAM" id="SignalP"/>
    </source>
</evidence>
<feature type="signal peptide" evidence="1">
    <location>
        <begin position="1"/>
        <end position="25"/>
    </location>
</feature>
<dbReference type="InterPro" id="IPR013320">
    <property type="entry name" value="ConA-like_dom_sf"/>
</dbReference>
<dbReference type="PROSITE" id="PS51257">
    <property type="entry name" value="PROKAR_LIPOPROTEIN"/>
    <property type="match status" value="1"/>
</dbReference>
<dbReference type="SUPFAM" id="SSF49899">
    <property type="entry name" value="Concanavalin A-like lectins/glucanases"/>
    <property type="match status" value="1"/>
</dbReference>
<evidence type="ECO:0000313" key="3">
    <source>
        <dbReference type="Proteomes" id="UP000532273"/>
    </source>
</evidence>
<gene>
    <name evidence="2" type="ORF">GGQ60_001539</name>
</gene>
<dbReference type="RefSeq" id="WP_183761751.1">
    <property type="nucleotide sequence ID" value="NZ_BMHZ01000001.1"/>
</dbReference>
<feature type="chain" id="PRO_5030728248" description="Type I phosphodiesterase / nucleotide pyrophosphatase" evidence="1">
    <location>
        <begin position="26"/>
        <end position="624"/>
    </location>
</feature>
<keyword evidence="1" id="KW-0732">Signal</keyword>
<dbReference type="Gene3D" id="2.60.120.200">
    <property type="match status" value="1"/>
</dbReference>
<dbReference type="Proteomes" id="UP000532273">
    <property type="component" value="Unassembled WGS sequence"/>
</dbReference>
<comment type="caution">
    <text evidence="2">The sequence shown here is derived from an EMBL/GenBank/DDBJ whole genome shotgun (WGS) entry which is preliminary data.</text>
</comment>
<evidence type="ECO:0000313" key="2">
    <source>
        <dbReference type="EMBL" id="MBB4107558.1"/>
    </source>
</evidence>
<sequence>MKKNFTTVMVRLFCFWLIVILGSSCQSDFDKVAPLVINDTTFNSPKARKVLVLVVDGLRGVALKEVAPPNMTNLLKKSTFSYYSVSDEGYDEATTWADLFTGVSKAKHEVTSATLGNNKLNLYPVVFQRIKEANAKVRIATFSYSNTFTDNFTSDASVDSRVTYNSDTEIQNAVLKELADDNAGVVVGMYKSVNTAGSTNAYESSNQQYKNAILQFDTYVGQAMAALQSRKNYSKENWMVIITSSRGGAAASVVNDNTIFSNPKVNTFTIFYNDKYRSKLIDKPFTGNVYDGNFVRFYSSKGVASEAGQQSDAIRAELRFDDALKSSTVNPLNFGSNGDFTIELKMRKNLNTIGTYAPSVNKNTYIYQWPCFFGRKIAKLNASGGAGWTLSLEQLTWRFVLSKGTGANGTNEIGVNADASKVKIQDGNWHALAIVIRTEGAKRFVYLYTDGVFNTKAEIPEALWPSIDTYNAPYTIGYIPDDTRDPFDGNVSDIRIWRKALSDETIKQFACDTYVSSSHPDYSYLASYWPCRDGAGGRFKNEILTENGNYDFKVLKGGTPLVKGTELANSTVWEKSTYIVCPISLPDISATVPGSDDITAQILSWLSIPIKENWNLDGRVFLNN</sequence>
<dbReference type="GO" id="GO:0005975">
    <property type="term" value="P:carbohydrate metabolic process"/>
    <property type="evidence" value="ECO:0007669"/>
    <property type="project" value="UniProtKB-ARBA"/>
</dbReference>
<dbReference type="EMBL" id="JACIEF010000002">
    <property type="protein sequence ID" value="MBB4107558.1"/>
    <property type="molecule type" value="Genomic_DNA"/>
</dbReference>
<protein>
    <recommendedName>
        <fullName evidence="4">Type I phosphodiesterase / nucleotide pyrophosphatase</fullName>
    </recommendedName>
</protein>
<organism evidence="2 3">
    <name type="scientific">Pedobacter zeae</name>
    <dbReference type="NCBI Taxonomy" id="1737356"/>
    <lineage>
        <taxon>Bacteria</taxon>
        <taxon>Pseudomonadati</taxon>
        <taxon>Bacteroidota</taxon>
        <taxon>Sphingobacteriia</taxon>
        <taxon>Sphingobacteriales</taxon>
        <taxon>Sphingobacteriaceae</taxon>
        <taxon>Pedobacter</taxon>
    </lineage>
</organism>